<keyword evidence="14" id="KW-0472">Membrane</keyword>
<feature type="compositionally biased region" description="Basic and acidic residues" evidence="20">
    <location>
        <begin position="358"/>
        <end position="383"/>
    </location>
</feature>
<keyword evidence="15" id="KW-0804">Transcription</keyword>
<evidence type="ECO:0000256" key="10">
    <source>
        <dbReference type="ARBA" id="ARBA00022679"/>
    </source>
</evidence>
<comment type="similarity">
    <text evidence="5">Belongs to the glycosyltransferase 2 family.</text>
</comment>
<dbReference type="GO" id="GO:0008120">
    <property type="term" value="F:ceramide glucosyltransferase activity"/>
    <property type="evidence" value="ECO:0007669"/>
    <property type="project" value="UniProtKB-EC"/>
</dbReference>
<evidence type="ECO:0000313" key="21">
    <source>
        <dbReference type="EMBL" id="OXV06775.1"/>
    </source>
</evidence>
<dbReference type="EC" id="2.3.1.48" evidence="7"/>
<dbReference type="SUPFAM" id="SSF53448">
    <property type="entry name" value="Nucleotide-diphospho-sugar transferases"/>
    <property type="match status" value="1"/>
</dbReference>
<organism evidence="21 22">
    <name type="scientific">Elaphomyces granulatus</name>
    <dbReference type="NCBI Taxonomy" id="519963"/>
    <lineage>
        <taxon>Eukaryota</taxon>
        <taxon>Fungi</taxon>
        <taxon>Dikarya</taxon>
        <taxon>Ascomycota</taxon>
        <taxon>Pezizomycotina</taxon>
        <taxon>Eurotiomycetes</taxon>
        <taxon>Eurotiomycetidae</taxon>
        <taxon>Eurotiales</taxon>
        <taxon>Elaphomycetaceae</taxon>
        <taxon>Elaphomyces</taxon>
    </lineage>
</organism>
<evidence type="ECO:0000256" key="8">
    <source>
        <dbReference type="ARBA" id="ARBA00019988"/>
    </source>
</evidence>
<evidence type="ECO:0000256" key="4">
    <source>
        <dbReference type="ARBA" id="ARBA00004991"/>
    </source>
</evidence>
<evidence type="ECO:0000256" key="1">
    <source>
        <dbReference type="ARBA" id="ARBA00004123"/>
    </source>
</evidence>
<dbReference type="InterPro" id="IPR025993">
    <property type="entry name" value="Ceramide_glucosylTrfase"/>
</dbReference>
<evidence type="ECO:0000256" key="14">
    <source>
        <dbReference type="ARBA" id="ARBA00023136"/>
    </source>
</evidence>
<keyword evidence="11" id="KW-0812">Transmembrane</keyword>
<sequence length="1071" mass="121572">MSKHDLAGVLAEVLPEDVQVNVRHISTPPIQCEAIFSAPPGEDPETTFCENHFLAVSINRNKKLEEELLVFGVEVLVYTTDRLTTLFVSKADSTGYLHLLEIPPRSSLLRLISTTFLSYLVRARQRPGVRLVVSLFARAQNQYLFPSSGENSGKHVLDDRGLIKWWCRVFDPILREYEAESQAPSRNLSDQAVESMRTSATAYLIVPGCDRFETRAFFPNTVRSDDKCRPRWINSYPLRQICKTPGAPPRCLVPRFPDDPKARFLADLDDELPAVTGDGDCSKPKIPGQWRSVRSLDQFWEMVSFRQECSAGRLVGFLWLVVNPPGLSNEDEGLNQMPRPLERHQHQQRAASPPSPETHPEQNGEREEVRKGLTRSEKGEESARNGSRLYGNPSRCQTVDPVHKDSTSAPRTNSHPFSWPEIGRGEIILTDSDYKNAHDCLLRQDFEHEDPSITSTMAWIREVSSLADILWWGRRVVGKRRISAPAEQSFEALSLMSPKKRRVENREDDWIDDNEHEIVNQDPAEFGSPNGSQTATTKITDDPTESSPGVNLLNANFIRKKRKTWKHYTSKPPRSFSSTSSDPPHVTVIRPVKGLEPHLYECLAATFQQDYPLNKLTIHLCISTRKDPAFPTLEKLLVDFPHVDARILVEEEDPLLQDNNDGETYPLGPNPKIRNMSRGYREAKSDIIWIVDCNVWVGRGVCGRMVDKLCGFRLDRERKLHRGREYKFVHHLPLVVDVDGEEHPALLDVTDDMVTGADQPRETAFSSSGARLEELFLSSSHAKMYTAINTVLIAPCTVGKSNMFRSSHLNYLTNPSSSDLRPRNPGIDYFSDNICEDHLIGDLLWKQDVRAEKELGKRLGKHALVLGDFAIQPVAGMSVRAYISRRVRWLRVRKFTVLLATLVEPGTECLLCSFYGSFGVTTSLSRVLWFKDGGSGWPDLSTWTAFFGLWLLSVVVWAAVDWTLYLRLHSAATVEIDEHTPHFARERPRGQLARRPFLHWLAAWLGREALALPIWIWAFYGGTTVVWRDRSFKVSFDMKVREIETDRAIALSIEDDKQQPTAGDLNRKKQD</sequence>
<evidence type="ECO:0000256" key="3">
    <source>
        <dbReference type="ARBA" id="ARBA00004760"/>
    </source>
</evidence>
<evidence type="ECO:0000256" key="6">
    <source>
        <dbReference type="ARBA" id="ARBA00012699"/>
    </source>
</evidence>
<evidence type="ECO:0000256" key="16">
    <source>
        <dbReference type="ARBA" id="ARBA00023242"/>
    </source>
</evidence>
<proteinExistence type="inferred from homology"/>
<dbReference type="EC" id="2.4.1.80" evidence="6"/>
<comment type="caution">
    <text evidence="21">The sequence shown here is derived from an EMBL/GenBank/DDBJ whole genome shotgun (WGS) entry which is preliminary data.</text>
</comment>
<dbReference type="InterPro" id="IPR016849">
    <property type="entry name" value="Rtt109"/>
</dbReference>
<dbReference type="GO" id="GO:0005634">
    <property type="term" value="C:nucleus"/>
    <property type="evidence" value="ECO:0007669"/>
    <property type="project" value="UniProtKB-SubCell"/>
</dbReference>
<evidence type="ECO:0000256" key="17">
    <source>
        <dbReference type="ARBA" id="ARBA00031017"/>
    </source>
</evidence>
<evidence type="ECO:0000256" key="15">
    <source>
        <dbReference type="ARBA" id="ARBA00023163"/>
    </source>
</evidence>
<evidence type="ECO:0000256" key="19">
    <source>
        <dbReference type="ARBA" id="ARBA00032575"/>
    </source>
</evidence>
<reference evidence="21 22" key="1">
    <citation type="journal article" date="2015" name="Environ. Microbiol.">
        <title>Metagenome sequence of Elaphomyces granulatus from sporocarp tissue reveals Ascomycota ectomycorrhizal fingerprints of genome expansion and a Proteobacteria-rich microbiome.</title>
        <authorList>
            <person name="Quandt C.A."/>
            <person name="Kohler A."/>
            <person name="Hesse C.N."/>
            <person name="Sharpton T.J."/>
            <person name="Martin F."/>
            <person name="Spatafora J.W."/>
        </authorList>
    </citation>
    <scope>NUCLEOTIDE SEQUENCE [LARGE SCALE GENOMIC DNA]</scope>
    <source>
        <strain evidence="21 22">OSC145934</strain>
    </source>
</reference>
<comment type="pathway">
    <text evidence="3">Lipid metabolism; sphingolipid metabolism.</text>
</comment>
<evidence type="ECO:0000256" key="2">
    <source>
        <dbReference type="ARBA" id="ARBA00004141"/>
    </source>
</evidence>
<accession>A0A232LRI8</accession>
<evidence type="ECO:0000256" key="7">
    <source>
        <dbReference type="ARBA" id="ARBA00013184"/>
    </source>
</evidence>
<dbReference type="Pfam" id="PF13506">
    <property type="entry name" value="Glyco_transf_21"/>
    <property type="match status" value="1"/>
</dbReference>
<gene>
    <name evidence="21" type="ORF">Egran_05458</name>
</gene>
<keyword evidence="13" id="KW-0805">Transcription regulation</keyword>
<evidence type="ECO:0000256" key="9">
    <source>
        <dbReference type="ARBA" id="ARBA00022676"/>
    </source>
</evidence>
<dbReference type="Proteomes" id="UP000243515">
    <property type="component" value="Unassembled WGS sequence"/>
</dbReference>
<keyword evidence="12" id="KW-1133">Transmembrane helix</keyword>
<feature type="region of interest" description="Disordered" evidence="20">
    <location>
        <begin position="342"/>
        <end position="420"/>
    </location>
</feature>
<dbReference type="AlphaFoldDB" id="A0A232LRI8"/>
<feature type="region of interest" description="Disordered" evidence="20">
    <location>
        <begin position="521"/>
        <end position="546"/>
    </location>
</feature>
<dbReference type="PROSITE" id="PS51728">
    <property type="entry name" value="RTT109_HAT"/>
    <property type="match status" value="1"/>
</dbReference>
<dbReference type="GO" id="GO:0006355">
    <property type="term" value="P:regulation of DNA-templated transcription"/>
    <property type="evidence" value="ECO:0007669"/>
    <property type="project" value="InterPro"/>
</dbReference>
<keyword evidence="16" id="KW-0539">Nucleus</keyword>
<evidence type="ECO:0000256" key="5">
    <source>
        <dbReference type="ARBA" id="ARBA00006739"/>
    </source>
</evidence>
<dbReference type="InterPro" id="IPR029044">
    <property type="entry name" value="Nucleotide-diphossugar_trans"/>
</dbReference>
<dbReference type="GO" id="GO:0010484">
    <property type="term" value="F:histone H3 acetyltransferase activity"/>
    <property type="evidence" value="ECO:0007669"/>
    <property type="project" value="InterPro"/>
</dbReference>
<dbReference type="SMART" id="SM01250">
    <property type="entry name" value="KAT11"/>
    <property type="match status" value="1"/>
</dbReference>
<feature type="compositionally biased region" description="Polar residues" evidence="20">
    <location>
        <begin position="529"/>
        <end position="538"/>
    </location>
</feature>
<evidence type="ECO:0000313" key="22">
    <source>
        <dbReference type="Proteomes" id="UP000243515"/>
    </source>
</evidence>
<dbReference type="PANTHER" id="PTHR12726:SF0">
    <property type="entry name" value="CERAMIDE GLUCOSYLTRANSFERASE"/>
    <property type="match status" value="1"/>
</dbReference>
<name>A0A232LRI8_9EURO</name>
<keyword evidence="10" id="KW-0808">Transferase</keyword>
<keyword evidence="9" id="KW-0328">Glycosyltransferase</keyword>
<keyword evidence="22" id="KW-1185">Reference proteome</keyword>
<dbReference type="PANTHER" id="PTHR12726">
    <property type="entry name" value="CERAMIDE GLUCOSYLTRANSFERASE"/>
    <property type="match status" value="1"/>
</dbReference>
<dbReference type="InterPro" id="IPR013178">
    <property type="entry name" value="Histone_AcTrfase_Rtt109/CBP"/>
</dbReference>
<dbReference type="GO" id="GO:0016020">
    <property type="term" value="C:membrane"/>
    <property type="evidence" value="ECO:0007669"/>
    <property type="project" value="UniProtKB-SubCell"/>
</dbReference>
<dbReference type="Pfam" id="PF08214">
    <property type="entry name" value="HAT_KAT11"/>
    <property type="match status" value="1"/>
</dbReference>
<dbReference type="UniPathway" id="UPA00222"/>
<evidence type="ECO:0000256" key="11">
    <source>
        <dbReference type="ARBA" id="ARBA00022692"/>
    </source>
</evidence>
<evidence type="ECO:0000256" key="18">
    <source>
        <dbReference type="ARBA" id="ARBA00031543"/>
    </source>
</evidence>
<evidence type="ECO:0000256" key="12">
    <source>
        <dbReference type="ARBA" id="ARBA00022989"/>
    </source>
</evidence>
<comment type="pathway">
    <text evidence="4">Sphingolipid metabolism.</text>
</comment>
<evidence type="ECO:0000256" key="13">
    <source>
        <dbReference type="ARBA" id="ARBA00023015"/>
    </source>
</evidence>
<comment type="subcellular location">
    <subcellularLocation>
        <location evidence="2">Membrane</location>
        <topology evidence="2">Multi-pass membrane protein</topology>
    </subcellularLocation>
    <subcellularLocation>
        <location evidence="1">Nucleus</location>
    </subcellularLocation>
</comment>
<dbReference type="GO" id="GO:0006679">
    <property type="term" value="P:glucosylceramide biosynthetic process"/>
    <property type="evidence" value="ECO:0007669"/>
    <property type="project" value="TreeGrafter"/>
</dbReference>
<dbReference type="OrthoDB" id="1483400at2759"/>
<feature type="compositionally biased region" description="Polar residues" evidence="20">
    <location>
        <begin position="407"/>
        <end position="416"/>
    </location>
</feature>
<protein>
    <recommendedName>
        <fullName evidence="8">Ceramide glucosyltransferase</fullName>
        <ecNumber evidence="7">2.3.1.48</ecNumber>
        <ecNumber evidence="6">2.4.1.80</ecNumber>
    </recommendedName>
    <alternativeName>
        <fullName evidence="18">Glucosylceramide synthase</fullName>
    </alternativeName>
    <alternativeName>
        <fullName evidence="19">UDP-glucose ceramide glucosyltransferase</fullName>
    </alternativeName>
    <alternativeName>
        <fullName evidence="17">UDP-glucose:N-acylsphingosine D-glucosyltransferase</fullName>
    </alternativeName>
</protein>
<dbReference type="EMBL" id="NPHW01005419">
    <property type="protein sequence ID" value="OXV06775.1"/>
    <property type="molecule type" value="Genomic_DNA"/>
</dbReference>
<evidence type="ECO:0000256" key="20">
    <source>
        <dbReference type="SAM" id="MobiDB-lite"/>
    </source>
</evidence>